<dbReference type="InterPro" id="IPR001650">
    <property type="entry name" value="Helicase_C-like"/>
</dbReference>
<dbReference type="RefSeq" id="XP_043044506.1">
    <property type="nucleotide sequence ID" value="XM_043176631.1"/>
</dbReference>
<dbReference type="PANTHER" id="PTHR47958">
    <property type="entry name" value="ATP-DEPENDENT RNA HELICASE DBP3"/>
    <property type="match status" value="1"/>
</dbReference>
<dbReference type="EMBL" id="MU250525">
    <property type="protein sequence ID" value="KAG7451006.1"/>
    <property type="molecule type" value="Genomic_DNA"/>
</dbReference>
<evidence type="ECO:0000259" key="2">
    <source>
        <dbReference type="PROSITE" id="PS51194"/>
    </source>
</evidence>
<name>A0A9P7W0F5_9AGAR</name>
<keyword evidence="4" id="KW-1185">Reference proteome</keyword>
<feature type="domain" description="Helicase C-terminal" evidence="2">
    <location>
        <begin position="1"/>
        <end position="73"/>
    </location>
</feature>
<dbReference type="GeneID" id="66098918"/>
<evidence type="ECO:0000256" key="1">
    <source>
        <dbReference type="SAM" id="MobiDB-lite"/>
    </source>
</evidence>
<dbReference type="Proteomes" id="UP000812287">
    <property type="component" value="Unassembled WGS sequence"/>
</dbReference>
<dbReference type="AlphaFoldDB" id="A0A9P7W0F5"/>
<dbReference type="SUPFAM" id="SSF52540">
    <property type="entry name" value="P-loop containing nucleoside triphosphate hydrolases"/>
    <property type="match status" value="1"/>
</dbReference>
<dbReference type="PROSITE" id="PS51194">
    <property type="entry name" value="HELICASE_CTER"/>
    <property type="match status" value="1"/>
</dbReference>
<comment type="caution">
    <text evidence="3">The sequence shown here is derived from an EMBL/GenBank/DDBJ whole genome shotgun (WGS) entry which is preliminary data.</text>
</comment>
<sequence>MSIRVSDVGYVINYDFPNNCEDYIHRIGRTGRAGMKGTSFTYFTTDNAKSARELVNILKEAKAVVPPQLEEMTMYGGGGGRSRYGGGGRGRGGGGGRFGGGGGGYGGGDSGYGGRKDRWYCIIIWNPITLRVNGSSSTICTVTFAAPSLRLYDTSERIDLRLVAPSSTCTLLAEVLGLSAWDPRFNAVELRSIAHRPTAGRRRSPLATWLLSFTALSTSLSGSGWLPVSSTRPTDISFAVTIWMTLRETSTR</sequence>
<evidence type="ECO:0000313" key="4">
    <source>
        <dbReference type="Proteomes" id="UP000812287"/>
    </source>
</evidence>
<dbReference type="Pfam" id="PF00271">
    <property type="entry name" value="Helicase_C"/>
    <property type="match status" value="1"/>
</dbReference>
<reference evidence="3" key="1">
    <citation type="submission" date="2020-11" db="EMBL/GenBank/DDBJ databases">
        <title>Adaptations for nitrogen fixation in a non-lichenized fungal sporocarp promotes dispersal by wood-feeding termites.</title>
        <authorList>
            <consortium name="DOE Joint Genome Institute"/>
            <person name="Koch R.A."/>
            <person name="Yoon G."/>
            <person name="Arayal U."/>
            <person name="Lail K."/>
            <person name="Amirebrahimi M."/>
            <person name="Labutti K."/>
            <person name="Lipzen A."/>
            <person name="Riley R."/>
            <person name="Barry K."/>
            <person name="Henrissat B."/>
            <person name="Grigoriev I.V."/>
            <person name="Herr J.R."/>
            <person name="Aime M.C."/>
        </authorList>
    </citation>
    <scope>NUCLEOTIDE SEQUENCE</scope>
    <source>
        <strain evidence="3">MCA 3950</strain>
    </source>
</reference>
<dbReference type="Gene3D" id="3.40.50.300">
    <property type="entry name" value="P-loop containing nucleotide triphosphate hydrolases"/>
    <property type="match status" value="1"/>
</dbReference>
<gene>
    <name evidence="3" type="ORF">BT62DRAFT_1000242</name>
</gene>
<protein>
    <recommendedName>
        <fullName evidence="2">Helicase C-terminal domain-containing protein</fullName>
    </recommendedName>
</protein>
<organism evidence="3 4">
    <name type="scientific">Guyanagaster necrorhizus</name>
    <dbReference type="NCBI Taxonomy" id="856835"/>
    <lineage>
        <taxon>Eukaryota</taxon>
        <taxon>Fungi</taxon>
        <taxon>Dikarya</taxon>
        <taxon>Basidiomycota</taxon>
        <taxon>Agaricomycotina</taxon>
        <taxon>Agaricomycetes</taxon>
        <taxon>Agaricomycetidae</taxon>
        <taxon>Agaricales</taxon>
        <taxon>Marasmiineae</taxon>
        <taxon>Physalacriaceae</taxon>
        <taxon>Guyanagaster</taxon>
    </lineage>
</organism>
<accession>A0A9P7W0F5</accession>
<proteinExistence type="predicted"/>
<dbReference type="OrthoDB" id="196131at2759"/>
<feature type="region of interest" description="Disordered" evidence="1">
    <location>
        <begin position="80"/>
        <end position="100"/>
    </location>
</feature>
<evidence type="ECO:0000313" key="3">
    <source>
        <dbReference type="EMBL" id="KAG7451006.1"/>
    </source>
</evidence>
<dbReference type="InterPro" id="IPR027417">
    <property type="entry name" value="P-loop_NTPase"/>
</dbReference>